<comment type="caution">
    <text evidence="10">The sequence shown here is derived from an EMBL/GenBank/DDBJ whole genome shotgun (WGS) entry which is preliminary data.</text>
</comment>
<evidence type="ECO:0000256" key="5">
    <source>
        <dbReference type="ARBA" id="ARBA00023136"/>
    </source>
</evidence>
<feature type="transmembrane region" description="Helical" evidence="7">
    <location>
        <begin position="378"/>
        <end position="400"/>
    </location>
</feature>
<dbReference type="GO" id="GO:0022857">
    <property type="term" value="F:transmembrane transporter activity"/>
    <property type="evidence" value="ECO:0007669"/>
    <property type="project" value="TreeGrafter"/>
</dbReference>
<feature type="transmembrane region" description="Helical" evidence="7">
    <location>
        <begin position="288"/>
        <end position="313"/>
    </location>
</feature>
<evidence type="ECO:0008006" key="12">
    <source>
        <dbReference type="Google" id="ProtNLM"/>
    </source>
</evidence>
<feature type="transmembrane region" description="Helical" evidence="7">
    <location>
        <begin position="333"/>
        <end position="358"/>
    </location>
</feature>
<dbReference type="Pfam" id="PF02687">
    <property type="entry name" value="FtsX"/>
    <property type="match status" value="1"/>
</dbReference>
<evidence type="ECO:0000256" key="6">
    <source>
        <dbReference type="ARBA" id="ARBA00038076"/>
    </source>
</evidence>
<keyword evidence="4 7" id="KW-1133">Transmembrane helix</keyword>
<dbReference type="AlphaFoldDB" id="A0A1F5NU06"/>
<gene>
    <name evidence="10" type="ORF">A2826_02625</name>
</gene>
<dbReference type="PANTHER" id="PTHR30572">
    <property type="entry name" value="MEMBRANE COMPONENT OF TRANSPORTER-RELATED"/>
    <property type="match status" value="1"/>
</dbReference>
<protein>
    <recommendedName>
        <fullName evidence="12">Multidrug ABC transporter substrate-binding protein</fullName>
    </recommendedName>
</protein>
<keyword evidence="2" id="KW-1003">Cell membrane</keyword>
<reference evidence="10 11" key="1">
    <citation type="journal article" date="2016" name="Nat. Commun.">
        <title>Thousands of microbial genomes shed light on interconnected biogeochemical processes in an aquifer system.</title>
        <authorList>
            <person name="Anantharaman K."/>
            <person name="Brown C.T."/>
            <person name="Hug L.A."/>
            <person name="Sharon I."/>
            <person name="Castelle C.J."/>
            <person name="Probst A.J."/>
            <person name="Thomas B.C."/>
            <person name="Singh A."/>
            <person name="Wilkins M.J."/>
            <person name="Karaoz U."/>
            <person name="Brodie E.L."/>
            <person name="Williams K.H."/>
            <person name="Hubbard S.S."/>
            <person name="Banfield J.F."/>
        </authorList>
    </citation>
    <scope>NUCLEOTIDE SEQUENCE [LARGE SCALE GENOMIC DNA]</scope>
</reference>
<proteinExistence type="inferred from homology"/>
<dbReference type="InterPro" id="IPR050250">
    <property type="entry name" value="Macrolide_Exporter_MacB"/>
</dbReference>
<evidence type="ECO:0000256" key="1">
    <source>
        <dbReference type="ARBA" id="ARBA00004651"/>
    </source>
</evidence>
<evidence type="ECO:0000259" key="9">
    <source>
        <dbReference type="Pfam" id="PF12704"/>
    </source>
</evidence>
<feature type="domain" description="ABC3 transporter permease C-terminal" evidence="8">
    <location>
        <begin position="292"/>
        <end position="410"/>
    </location>
</feature>
<organism evidence="10 11">
    <name type="scientific">Candidatus Doudnabacteria bacterium RIFCSPHIGHO2_01_FULL_43_23</name>
    <dbReference type="NCBI Taxonomy" id="1817822"/>
    <lineage>
        <taxon>Bacteria</taxon>
        <taxon>Candidatus Doudnaibacteriota</taxon>
    </lineage>
</organism>
<dbReference type="InterPro" id="IPR003838">
    <property type="entry name" value="ABC3_permease_C"/>
</dbReference>
<keyword evidence="3 7" id="KW-0812">Transmembrane</keyword>
<evidence type="ECO:0000313" key="11">
    <source>
        <dbReference type="Proteomes" id="UP000177912"/>
    </source>
</evidence>
<feature type="transmembrane region" description="Helical" evidence="7">
    <location>
        <begin position="21"/>
        <end position="40"/>
    </location>
</feature>
<dbReference type="GO" id="GO:0005886">
    <property type="term" value="C:plasma membrane"/>
    <property type="evidence" value="ECO:0007669"/>
    <property type="project" value="UniProtKB-SubCell"/>
</dbReference>
<evidence type="ECO:0000259" key="8">
    <source>
        <dbReference type="Pfam" id="PF02687"/>
    </source>
</evidence>
<evidence type="ECO:0000313" key="10">
    <source>
        <dbReference type="EMBL" id="OGE81054.1"/>
    </source>
</evidence>
<dbReference type="Pfam" id="PF12704">
    <property type="entry name" value="MacB_PCD"/>
    <property type="match status" value="1"/>
</dbReference>
<comment type="subcellular location">
    <subcellularLocation>
        <location evidence="1">Cell membrane</location>
        <topology evidence="1">Multi-pass membrane protein</topology>
    </subcellularLocation>
</comment>
<evidence type="ECO:0000256" key="4">
    <source>
        <dbReference type="ARBA" id="ARBA00022989"/>
    </source>
</evidence>
<dbReference type="InterPro" id="IPR025857">
    <property type="entry name" value="MacB_PCD"/>
</dbReference>
<sequence length="417" mass="44922">MFKAFKSAKKNLLSNKARTALTTLGIVIGITTVILVLSAGEGFRSLITSQVEAFGTNTLFIETRVPPTTRNRDAGPASADTSRINSPVAITSLKNRDLDDIKRLPNVVNAYGMVVGQKVVAYRDTAKNIIFYGASAARFEIDKGTLRTGRFYTQAEDTSGAQVVILGSNLADDLFGLEDPLNKMVRLGELNFQVIGVYNSRGGLAGNEDDLLYMPMATAQKKVLGVDYLLLGIVAVKNPELASATAEDIRIILRQNHKIDNPEKDDFFVQTQAEGLATFNTIFDGITILLTAIAAIALIVGGVGIMNIMYVVVTERTPEIGLKKALGAKPRDILNEFIIESVLLTLTGGTIGILFGSGLGWLVSVVAQSQNFDWTFRVPFYAIVLGVGVSALIGLIFGVLPARSAAKLDPVEAMRYE</sequence>
<dbReference type="EMBL" id="MFEI01000012">
    <property type="protein sequence ID" value="OGE81054.1"/>
    <property type="molecule type" value="Genomic_DNA"/>
</dbReference>
<accession>A0A1F5NU06</accession>
<comment type="similarity">
    <text evidence="6">Belongs to the ABC-4 integral membrane protein family.</text>
</comment>
<dbReference type="STRING" id="1817822.A2826_02625"/>
<dbReference type="PANTHER" id="PTHR30572:SF4">
    <property type="entry name" value="ABC TRANSPORTER PERMEASE YTRF"/>
    <property type="match status" value="1"/>
</dbReference>
<evidence type="ECO:0000256" key="2">
    <source>
        <dbReference type="ARBA" id="ARBA00022475"/>
    </source>
</evidence>
<keyword evidence="5 7" id="KW-0472">Membrane</keyword>
<dbReference type="Proteomes" id="UP000177912">
    <property type="component" value="Unassembled WGS sequence"/>
</dbReference>
<evidence type="ECO:0000256" key="7">
    <source>
        <dbReference type="SAM" id="Phobius"/>
    </source>
</evidence>
<name>A0A1F5NU06_9BACT</name>
<feature type="domain" description="MacB-like periplasmic core" evidence="9">
    <location>
        <begin position="19"/>
        <end position="250"/>
    </location>
</feature>
<evidence type="ECO:0000256" key="3">
    <source>
        <dbReference type="ARBA" id="ARBA00022692"/>
    </source>
</evidence>